<sequence>LIKFSGPISILTFLQPTSSDSQKLVKEDDDMNYRDEEFIVISSTLGPVAVWKCFYKV</sequence>
<keyword evidence="1" id="KW-1185">Reference proteome</keyword>
<reference evidence="1" key="1">
    <citation type="submission" date="2012-09" db="EMBL/GenBank/DDBJ databases">
        <authorList>
            <person name="Martin A.A."/>
        </authorList>
    </citation>
    <scope>NUCLEOTIDE SEQUENCE</scope>
</reference>
<dbReference type="WBParaSite" id="ACAC_0000289201-mRNA-1">
    <property type="protein sequence ID" value="ACAC_0000289201-mRNA-1"/>
    <property type="gene ID" value="ACAC_0000289201"/>
</dbReference>
<evidence type="ECO:0000313" key="2">
    <source>
        <dbReference type="WBParaSite" id="ACAC_0000289201-mRNA-1"/>
    </source>
</evidence>
<organism evidence="1 2">
    <name type="scientific">Angiostrongylus cantonensis</name>
    <name type="common">Rat lungworm</name>
    <dbReference type="NCBI Taxonomy" id="6313"/>
    <lineage>
        <taxon>Eukaryota</taxon>
        <taxon>Metazoa</taxon>
        <taxon>Ecdysozoa</taxon>
        <taxon>Nematoda</taxon>
        <taxon>Chromadorea</taxon>
        <taxon>Rhabditida</taxon>
        <taxon>Rhabditina</taxon>
        <taxon>Rhabditomorpha</taxon>
        <taxon>Strongyloidea</taxon>
        <taxon>Metastrongylidae</taxon>
        <taxon>Angiostrongylus</taxon>
    </lineage>
</organism>
<reference evidence="2" key="2">
    <citation type="submission" date="2017-02" db="UniProtKB">
        <authorList>
            <consortium name="WormBaseParasite"/>
        </authorList>
    </citation>
    <scope>IDENTIFICATION</scope>
</reference>
<name>A0A0K0CYX8_ANGCA</name>
<dbReference type="AlphaFoldDB" id="A0A0K0CYX8"/>
<protein>
    <submittedName>
        <fullName evidence="2">GOLD domain-containing protein</fullName>
    </submittedName>
</protein>
<proteinExistence type="predicted"/>
<accession>A0A0K0CYX8</accession>
<dbReference type="Proteomes" id="UP000035642">
    <property type="component" value="Unassembled WGS sequence"/>
</dbReference>
<evidence type="ECO:0000313" key="1">
    <source>
        <dbReference type="Proteomes" id="UP000035642"/>
    </source>
</evidence>